<feature type="compositionally biased region" description="Low complexity" evidence="1">
    <location>
        <begin position="26"/>
        <end position="38"/>
    </location>
</feature>
<accession>A0A6J4U0W5</accession>
<dbReference type="EMBL" id="CADCWF010000021">
    <property type="protein sequence ID" value="CAA9537856.1"/>
    <property type="molecule type" value="Genomic_DNA"/>
</dbReference>
<reference evidence="2" key="1">
    <citation type="submission" date="2020-02" db="EMBL/GenBank/DDBJ databases">
        <authorList>
            <person name="Meier V. D."/>
        </authorList>
    </citation>
    <scope>NUCLEOTIDE SEQUENCE</scope>
    <source>
        <strain evidence="2">AVDCRST_MAG59</strain>
    </source>
</reference>
<feature type="compositionally biased region" description="Basic and acidic residues" evidence="1">
    <location>
        <begin position="12"/>
        <end position="21"/>
    </location>
</feature>
<organism evidence="2">
    <name type="scientific">uncultured Thermomicrobiales bacterium</name>
    <dbReference type="NCBI Taxonomy" id="1645740"/>
    <lineage>
        <taxon>Bacteria</taxon>
        <taxon>Pseudomonadati</taxon>
        <taxon>Thermomicrobiota</taxon>
        <taxon>Thermomicrobia</taxon>
        <taxon>Thermomicrobiales</taxon>
        <taxon>environmental samples</taxon>
    </lineage>
</organism>
<name>A0A6J4U0W5_9BACT</name>
<dbReference type="AlphaFoldDB" id="A0A6J4U0W5"/>
<gene>
    <name evidence="2" type="ORF">AVDCRST_MAG59-504</name>
</gene>
<sequence>MDGRQGSGGPSDLERELREAEEAQAEAEAAAQRAATARAEADEARRRAREEQETQRRVWAQGIVDSYDADLGAAESAIRDASEHFAEAAATDLPAAVAAYLAWVEASHRHYALQARVASVAPVLDLEATPGERLSPPPFSQALDAALDRRGAAISARILDETAAQLAAQLDAGGGAGASAGSDAVPTRIPISR</sequence>
<evidence type="ECO:0000256" key="1">
    <source>
        <dbReference type="SAM" id="MobiDB-lite"/>
    </source>
</evidence>
<proteinExistence type="predicted"/>
<feature type="compositionally biased region" description="Basic and acidic residues" evidence="1">
    <location>
        <begin position="39"/>
        <end position="56"/>
    </location>
</feature>
<evidence type="ECO:0000313" key="2">
    <source>
        <dbReference type="EMBL" id="CAA9537856.1"/>
    </source>
</evidence>
<protein>
    <submittedName>
        <fullName evidence="2">Uncharacterized protein</fullName>
    </submittedName>
</protein>
<feature type="region of interest" description="Disordered" evidence="1">
    <location>
        <begin position="1"/>
        <end position="58"/>
    </location>
</feature>